<dbReference type="EMBL" id="BAAAMN010000048">
    <property type="protein sequence ID" value="GAA2042085.1"/>
    <property type="molecule type" value="Genomic_DNA"/>
</dbReference>
<name>A0ABN2USP6_9MICC</name>
<gene>
    <name evidence="2" type="ORF">GCM10009720_23370</name>
</gene>
<organism evidence="2 3">
    <name type="scientific">Yaniella flava</name>
    <dbReference type="NCBI Taxonomy" id="287930"/>
    <lineage>
        <taxon>Bacteria</taxon>
        <taxon>Bacillati</taxon>
        <taxon>Actinomycetota</taxon>
        <taxon>Actinomycetes</taxon>
        <taxon>Micrococcales</taxon>
        <taxon>Micrococcaceae</taxon>
        <taxon>Yaniella</taxon>
    </lineage>
</organism>
<dbReference type="Gene3D" id="3.10.450.590">
    <property type="match status" value="1"/>
</dbReference>
<evidence type="ECO:0000313" key="3">
    <source>
        <dbReference type="Proteomes" id="UP001501461"/>
    </source>
</evidence>
<evidence type="ECO:0000256" key="1">
    <source>
        <dbReference type="SAM" id="Coils"/>
    </source>
</evidence>
<proteinExistence type="predicted"/>
<reference evidence="2 3" key="1">
    <citation type="journal article" date="2019" name="Int. J. Syst. Evol. Microbiol.">
        <title>The Global Catalogue of Microorganisms (GCM) 10K type strain sequencing project: providing services to taxonomists for standard genome sequencing and annotation.</title>
        <authorList>
            <consortium name="The Broad Institute Genomics Platform"/>
            <consortium name="The Broad Institute Genome Sequencing Center for Infectious Disease"/>
            <person name="Wu L."/>
            <person name="Ma J."/>
        </authorList>
    </citation>
    <scope>NUCLEOTIDE SEQUENCE [LARGE SCALE GENOMIC DNA]</scope>
    <source>
        <strain evidence="2 3">JCM 13595</strain>
    </source>
</reference>
<feature type="coiled-coil region" evidence="1">
    <location>
        <begin position="6"/>
        <end position="33"/>
    </location>
</feature>
<dbReference type="RefSeq" id="WP_343958861.1">
    <property type="nucleotide sequence ID" value="NZ_BAAAMN010000048.1"/>
</dbReference>
<evidence type="ECO:0000313" key="2">
    <source>
        <dbReference type="EMBL" id="GAA2042085.1"/>
    </source>
</evidence>
<sequence length="197" mass="21704">MSTFGLLVLMEAILKAQRNLDCAKQQLQIAVQEARSAGRTWAEIGETLGISRQAAFKRFGEVINPVNGQKITGAPMSMHTIRELTERVFDLISTADYQQLEQLIHPDVREELTAELIADTWQRVLTDIGAKETYDDTHVALPAGERIDDDEQLLGTVVGVTTLHHEAGEAMGRVAVDDQQKVVGILILPPDHGPVPF</sequence>
<protein>
    <submittedName>
        <fullName evidence="2">Uncharacterized protein</fullName>
    </submittedName>
</protein>
<accession>A0ABN2USP6</accession>
<keyword evidence="1" id="KW-0175">Coiled coil</keyword>
<comment type="caution">
    <text evidence="2">The sequence shown here is derived from an EMBL/GenBank/DDBJ whole genome shotgun (WGS) entry which is preliminary data.</text>
</comment>
<keyword evidence="3" id="KW-1185">Reference proteome</keyword>
<dbReference type="Proteomes" id="UP001501461">
    <property type="component" value="Unassembled WGS sequence"/>
</dbReference>